<protein>
    <submittedName>
        <fullName evidence="2">Uncharacterized protein</fullName>
    </submittedName>
</protein>
<keyword evidence="1" id="KW-0812">Transmembrane</keyword>
<keyword evidence="1" id="KW-1133">Transmembrane helix</keyword>
<reference evidence="2 3" key="1">
    <citation type="submission" date="2015-04" db="EMBL/GenBank/DDBJ databases">
        <title>Complete genome sequence of Schizopora paradoxa KUC8140, a cosmopolitan wood degrader in East Asia.</title>
        <authorList>
            <consortium name="DOE Joint Genome Institute"/>
            <person name="Min B."/>
            <person name="Park H."/>
            <person name="Jang Y."/>
            <person name="Kim J.-J."/>
            <person name="Kim K.H."/>
            <person name="Pangilinan J."/>
            <person name="Lipzen A."/>
            <person name="Riley R."/>
            <person name="Grigoriev I.V."/>
            <person name="Spatafora J.W."/>
            <person name="Choi I.-G."/>
        </authorList>
    </citation>
    <scope>NUCLEOTIDE SEQUENCE [LARGE SCALE GENOMIC DNA]</scope>
    <source>
        <strain evidence="2 3">KUC8140</strain>
    </source>
</reference>
<evidence type="ECO:0000313" key="3">
    <source>
        <dbReference type="Proteomes" id="UP000053477"/>
    </source>
</evidence>
<proteinExistence type="predicted"/>
<dbReference type="EMBL" id="KQ085919">
    <property type="protein sequence ID" value="KLO16155.1"/>
    <property type="molecule type" value="Genomic_DNA"/>
</dbReference>
<feature type="transmembrane region" description="Helical" evidence="1">
    <location>
        <begin position="35"/>
        <end position="55"/>
    </location>
</feature>
<dbReference type="Proteomes" id="UP000053477">
    <property type="component" value="Unassembled WGS sequence"/>
</dbReference>
<name>A0A0H2RVS6_9AGAM</name>
<accession>A0A0H2RVS6</accession>
<gene>
    <name evidence="2" type="ORF">SCHPADRAFT_222994</name>
</gene>
<evidence type="ECO:0000256" key="1">
    <source>
        <dbReference type="SAM" id="Phobius"/>
    </source>
</evidence>
<sequence length="130" mass="14575">MVSMTWKTRAFYIIRNSSLRSTSTFQSTASYSGRIFSSFGCFFITVWLIGLAPSFTSNSNINSSATRTLRIYGSNFGTSDMERRSISESARVSLDLTLYTTHLLTRTQWGCCAKISVLVFSHGLHHHLLA</sequence>
<keyword evidence="3" id="KW-1185">Reference proteome</keyword>
<dbReference type="InParanoid" id="A0A0H2RVS6"/>
<evidence type="ECO:0000313" key="2">
    <source>
        <dbReference type="EMBL" id="KLO16155.1"/>
    </source>
</evidence>
<keyword evidence="1" id="KW-0472">Membrane</keyword>
<dbReference type="AlphaFoldDB" id="A0A0H2RVS6"/>
<organism evidence="2 3">
    <name type="scientific">Schizopora paradoxa</name>
    <dbReference type="NCBI Taxonomy" id="27342"/>
    <lineage>
        <taxon>Eukaryota</taxon>
        <taxon>Fungi</taxon>
        <taxon>Dikarya</taxon>
        <taxon>Basidiomycota</taxon>
        <taxon>Agaricomycotina</taxon>
        <taxon>Agaricomycetes</taxon>
        <taxon>Hymenochaetales</taxon>
        <taxon>Schizoporaceae</taxon>
        <taxon>Schizopora</taxon>
    </lineage>
</organism>